<keyword evidence="2" id="KW-1185">Reference proteome</keyword>
<reference evidence="1" key="1">
    <citation type="submission" date="2020-09" db="EMBL/GenBank/DDBJ databases">
        <title>Whole genome shotgun sequence of Streptomyces xanthophaeus NBRC 12829.</title>
        <authorList>
            <person name="Komaki H."/>
            <person name="Tamura T."/>
        </authorList>
    </citation>
    <scope>NUCLEOTIDE SEQUENCE</scope>
    <source>
        <strain evidence="1">NBRC 12829</strain>
    </source>
</reference>
<evidence type="ECO:0000313" key="2">
    <source>
        <dbReference type="Proteomes" id="UP000600026"/>
    </source>
</evidence>
<dbReference type="RefSeq" id="WP_234321645.1">
    <property type="nucleotide sequence ID" value="NZ_BNEE01000006.1"/>
</dbReference>
<accession>A0A919LCK7</accession>
<proteinExistence type="predicted"/>
<gene>
    <name evidence="1" type="ORF">Sxan_33340</name>
</gene>
<evidence type="ECO:0000313" key="1">
    <source>
        <dbReference type="EMBL" id="GHI85970.1"/>
    </source>
</evidence>
<organism evidence="1 2">
    <name type="scientific">Streptomyces xanthophaeus</name>
    <dbReference type="NCBI Taxonomy" id="67385"/>
    <lineage>
        <taxon>Bacteria</taxon>
        <taxon>Bacillati</taxon>
        <taxon>Actinomycetota</taxon>
        <taxon>Actinomycetes</taxon>
        <taxon>Kitasatosporales</taxon>
        <taxon>Streptomycetaceae</taxon>
        <taxon>Streptomyces</taxon>
    </lineage>
</organism>
<comment type="caution">
    <text evidence="1">The sequence shown here is derived from an EMBL/GenBank/DDBJ whole genome shotgun (WGS) entry which is preliminary data.</text>
</comment>
<protein>
    <submittedName>
        <fullName evidence="1">Uncharacterized protein</fullName>
    </submittedName>
</protein>
<name>A0A919LCK7_9ACTN</name>
<dbReference type="Proteomes" id="UP000600026">
    <property type="component" value="Unassembled WGS sequence"/>
</dbReference>
<dbReference type="EMBL" id="BNEE01000006">
    <property type="protein sequence ID" value="GHI85970.1"/>
    <property type="molecule type" value="Genomic_DNA"/>
</dbReference>
<dbReference type="AlphaFoldDB" id="A0A919LCK7"/>
<sequence>MWFRRSGIALEPDHTEREEASARCSLATAGIRRLDEMSDIEAVRDVVADRLRRSLQARLDHARDRLDEADLAESADHVYRLLRRDLIRVEAVELQRLYDEHHISDTTRQRLQRSLDLEEARLDLVT</sequence>